<dbReference type="EMBL" id="SNWP01000011">
    <property type="protein sequence ID" value="TDO26377.1"/>
    <property type="molecule type" value="Genomic_DNA"/>
</dbReference>
<comment type="function">
    <text evidence="1 7">RNaseP catalyzes the removal of the 5'-leader sequence from pre-tRNA to produce the mature 5'-terminus. It can also cleave other RNA substrates such as 4.5S RNA. The protein component plays an auxiliary but essential role in vivo by binding to the 5'-leader sequence and broadening the substrate specificity of the ribozyme.</text>
</comment>
<dbReference type="GO" id="GO:0042781">
    <property type="term" value="F:3'-tRNA processing endoribonuclease activity"/>
    <property type="evidence" value="ECO:0007669"/>
    <property type="project" value="TreeGrafter"/>
</dbReference>
<evidence type="ECO:0000256" key="4">
    <source>
        <dbReference type="ARBA" id="ARBA00022759"/>
    </source>
</evidence>
<comment type="caution">
    <text evidence="9">The sequence shown here is derived from an EMBL/GenBank/DDBJ whole genome shotgun (WGS) entry which is preliminary data.</text>
</comment>
<dbReference type="Proteomes" id="UP000295741">
    <property type="component" value="Unassembled WGS sequence"/>
</dbReference>
<reference evidence="9 10" key="1">
    <citation type="submission" date="2019-03" db="EMBL/GenBank/DDBJ databases">
        <title>Genomic Encyclopedia of Archaeal and Bacterial Type Strains, Phase II (KMG-II): from individual species to whole genera.</title>
        <authorList>
            <person name="Goeker M."/>
        </authorList>
    </citation>
    <scope>NUCLEOTIDE SEQUENCE [LARGE SCALE GENOMIC DNA]</scope>
    <source>
        <strain evidence="9 10">DSM 28323</strain>
    </source>
</reference>
<comment type="similarity">
    <text evidence="7">Belongs to the RnpA family.</text>
</comment>
<gene>
    <name evidence="7" type="primary">rnpA</name>
    <name evidence="9" type="ORF">BC659_1683</name>
</gene>
<sequence length="130" mass="15297">MKLNGYHKKEKLKSRTQLEAIFATGKSFSVFPVKIFFLETDTSETAYIKAGVGVSARHFKKAVHRNRIKRLLREAYRLEKQTLLHQLEKHGKKIAIFLLYIDKEMPDYIVLREKMKDGFEKLQSRLAIQE</sequence>
<dbReference type="GO" id="GO:0001682">
    <property type="term" value="P:tRNA 5'-leader removal"/>
    <property type="evidence" value="ECO:0007669"/>
    <property type="project" value="UniProtKB-UniRule"/>
</dbReference>
<keyword evidence="10" id="KW-1185">Reference proteome</keyword>
<dbReference type="InterPro" id="IPR020568">
    <property type="entry name" value="Ribosomal_Su5_D2-typ_SF"/>
</dbReference>
<dbReference type="NCBIfam" id="TIGR00188">
    <property type="entry name" value="rnpA"/>
    <property type="match status" value="1"/>
</dbReference>
<dbReference type="HAMAP" id="MF_00227">
    <property type="entry name" value="RNase_P"/>
    <property type="match status" value="1"/>
</dbReference>
<dbReference type="Pfam" id="PF00825">
    <property type="entry name" value="Ribonuclease_P"/>
    <property type="match status" value="1"/>
</dbReference>
<evidence type="ECO:0000256" key="2">
    <source>
        <dbReference type="ARBA" id="ARBA00022694"/>
    </source>
</evidence>
<name>A0A4R6IVK4_9BACT</name>
<dbReference type="AlphaFoldDB" id="A0A4R6IVK4"/>
<evidence type="ECO:0000256" key="3">
    <source>
        <dbReference type="ARBA" id="ARBA00022722"/>
    </source>
</evidence>
<evidence type="ECO:0000256" key="1">
    <source>
        <dbReference type="ARBA" id="ARBA00002663"/>
    </source>
</evidence>
<comment type="catalytic activity">
    <reaction evidence="7">
        <text>Endonucleolytic cleavage of RNA, removing 5'-extranucleotides from tRNA precursor.</text>
        <dbReference type="EC" id="3.1.26.5"/>
    </reaction>
</comment>
<evidence type="ECO:0000313" key="9">
    <source>
        <dbReference type="EMBL" id="TDO26377.1"/>
    </source>
</evidence>
<dbReference type="RefSeq" id="WP_133474231.1">
    <property type="nucleotide sequence ID" value="NZ_SNWP01000011.1"/>
</dbReference>
<evidence type="ECO:0000256" key="7">
    <source>
        <dbReference type="HAMAP-Rule" id="MF_00227"/>
    </source>
</evidence>
<protein>
    <recommendedName>
        <fullName evidence="7 8">Ribonuclease P protein component</fullName>
        <shortName evidence="7">RNase P protein</shortName>
        <shortName evidence="7">RNaseP protein</shortName>
        <ecNumber evidence="7 8">3.1.26.5</ecNumber>
    </recommendedName>
    <alternativeName>
        <fullName evidence="7">Protein C5</fullName>
    </alternativeName>
</protein>
<keyword evidence="2 7" id="KW-0819">tRNA processing</keyword>
<organism evidence="9 10">
    <name type="scientific">Sediminibacterium goheungense</name>
    <dbReference type="NCBI Taxonomy" id="1086393"/>
    <lineage>
        <taxon>Bacteria</taxon>
        <taxon>Pseudomonadati</taxon>
        <taxon>Bacteroidota</taxon>
        <taxon>Chitinophagia</taxon>
        <taxon>Chitinophagales</taxon>
        <taxon>Chitinophagaceae</taxon>
        <taxon>Sediminibacterium</taxon>
    </lineage>
</organism>
<comment type="subunit">
    <text evidence="7">Consists of a catalytic RNA component (M1 or rnpB) and a protein subunit.</text>
</comment>
<dbReference type="PROSITE" id="PS00648">
    <property type="entry name" value="RIBONUCLEASE_P"/>
    <property type="match status" value="1"/>
</dbReference>
<dbReference type="PANTHER" id="PTHR33992">
    <property type="entry name" value="RIBONUCLEASE P PROTEIN COMPONENT"/>
    <property type="match status" value="1"/>
</dbReference>
<dbReference type="InterPro" id="IPR014721">
    <property type="entry name" value="Ribsml_uS5_D2-typ_fold_subgr"/>
</dbReference>
<evidence type="ECO:0000256" key="5">
    <source>
        <dbReference type="ARBA" id="ARBA00022801"/>
    </source>
</evidence>
<keyword evidence="4 7" id="KW-0255">Endonuclease</keyword>
<keyword evidence="6 7" id="KW-0694">RNA-binding</keyword>
<dbReference type="OrthoDB" id="1524972at2"/>
<proteinExistence type="inferred from homology"/>
<evidence type="ECO:0000256" key="8">
    <source>
        <dbReference type="NCBIfam" id="TIGR00188"/>
    </source>
</evidence>
<keyword evidence="3 7" id="KW-0540">Nuclease</keyword>
<dbReference type="GO" id="GO:0000049">
    <property type="term" value="F:tRNA binding"/>
    <property type="evidence" value="ECO:0007669"/>
    <property type="project" value="UniProtKB-UniRule"/>
</dbReference>
<dbReference type="PANTHER" id="PTHR33992:SF1">
    <property type="entry name" value="RIBONUCLEASE P PROTEIN COMPONENT"/>
    <property type="match status" value="1"/>
</dbReference>
<keyword evidence="5 7" id="KW-0378">Hydrolase</keyword>
<dbReference type="InterPro" id="IPR020539">
    <property type="entry name" value="RNase_P_CS"/>
</dbReference>
<dbReference type="GO" id="GO:0004526">
    <property type="term" value="F:ribonuclease P activity"/>
    <property type="evidence" value="ECO:0007669"/>
    <property type="project" value="UniProtKB-UniRule"/>
</dbReference>
<dbReference type="Gene3D" id="3.30.230.10">
    <property type="match status" value="1"/>
</dbReference>
<dbReference type="EC" id="3.1.26.5" evidence="7 8"/>
<evidence type="ECO:0000313" key="10">
    <source>
        <dbReference type="Proteomes" id="UP000295741"/>
    </source>
</evidence>
<accession>A0A4R6IVK4</accession>
<dbReference type="GO" id="GO:0030677">
    <property type="term" value="C:ribonuclease P complex"/>
    <property type="evidence" value="ECO:0007669"/>
    <property type="project" value="TreeGrafter"/>
</dbReference>
<dbReference type="SUPFAM" id="SSF54211">
    <property type="entry name" value="Ribosomal protein S5 domain 2-like"/>
    <property type="match status" value="1"/>
</dbReference>
<dbReference type="InterPro" id="IPR000100">
    <property type="entry name" value="RNase_P"/>
</dbReference>
<evidence type="ECO:0000256" key="6">
    <source>
        <dbReference type="ARBA" id="ARBA00022884"/>
    </source>
</evidence>